<dbReference type="eggNOG" id="COG0582">
    <property type="taxonomic scope" value="Bacteria"/>
</dbReference>
<keyword evidence="6" id="KW-1185">Reference proteome</keyword>
<accession>A0A060R7H4</accession>
<evidence type="ECO:0000313" key="6">
    <source>
        <dbReference type="Proteomes" id="UP000027616"/>
    </source>
</evidence>
<protein>
    <submittedName>
        <fullName evidence="5">Integrase IntN1</fullName>
    </submittedName>
</protein>
<dbReference type="InterPro" id="IPR013762">
    <property type="entry name" value="Integrase-like_cat_sf"/>
</dbReference>
<comment type="similarity">
    <text evidence="1">Belongs to the 'phage' integrase family.</text>
</comment>
<evidence type="ECO:0000256" key="2">
    <source>
        <dbReference type="ARBA" id="ARBA00023125"/>
    </source>
</evidence>
<dbReference type="EMBL" id="HG934468">
    <property type="protein sequence ID" value="CDN31162.1"/>
    <property type="molecule type" value="Genomic_DNA"/>
</dbReference>
<dbReference type="CDD" id="cd01185">
    <property type="entry name" value="INTN1_C_like"/>
    <property type="match status" value="1"/>
</dbReference>
<dbReference type="InterPro" id="IPR002104">
    <property type="entry name" value="Integrase_catalytic"/>
</dbReference>
<dbReference type="InterPro" id="IPR050090">
    <property type="entry name" value="Tyrosine_recombinase_XerCD"/>
</dbReference>
<dbReference type="PROSITE" id="PS51898">
    <property type="entry name" value="TYR_RECOMBINASE"/>
    <property type="match status" value="1"/>
</dbReference>
<dbReference type="GO" id="GO:0003677">
    <property type="term" value="F:DNA binding"/>
    <property type="evidence" value="ECO:0007669"/>
    <property type="project" value="UniProtKB-KW"/>
</dbReference>
<sequence>MKVSLIVKKSVKRYDTDSTATIYARLRDGRQVDMVAPTNLSINPNLWDDKAEQVKSKIVCDDELRSFYNDEVRKIKSYLEKEYQSKEEEITKDWLKIALDKYYNPKKYYTEEEIAAEYVPTLTELFDEFLTKHKLSEVRAKNYRVIKRGIQRYELYVRATKRGKKGFTLYIDEVTPDTLRDMWDFFENEYKYFELYPAIYESIPEKRTPQPRGRNTLLDCFSRIRTFFYWCNDNKKTPNKPFDDFPLEECTYGTPYYITIDERNKIYATNLKRHPQLEIQRDIFVFQCLIGCRVGDLIKMAKGNLINGAIEYIPRKTKEGRPLTVRVPLNATAQEIVARYKNCEGNKLLPFISEQKYNVAIKRIFKAAGLKRMVTVVNPTTREEEKRVLYEIASSHLARRTFVGNLYKQVKDPNLVGSLSGHKEGSKAFARYREIDDEMKKELVDLLQ</sequence>
<proteinExistence type="inferred from homology"/>
<evidence type="ECO:0000256" key="3">
    <source>
        <dbReference type="ARBA" id="ARBA00023172"/>
    </source>
</evidence>
<dbReference type="InterPro" id="IPR010998">
    <property type="entry name" value="Integrase_recombinase_N"/>
</dbReference>
<dbReference type="PATRIC" id="fig|1433126.3.peg.1062"/>
<dbReference type="OrthoDB" id="892893at2"/>
<keyword evidence="3" id="KW-0233">DNA recombination</keyword>
<dbReference type="GO" id="GO:0015074">
    <property type="term" value="P:DNA integration"/>
    <property type="evidence" value="ECO:0007669"/>
    <property type="project" value="InterPro"/>
</dbReference>
<dbReference type="Gene3D" id="1.10.443.10">
    <property type="entry name" value="Intergrase catalytic core"/>
    <property type="match status" value="1"/>
</dbReference>
<evidence type="ECO:0000256" key="1">
    <source>
        <dbReference type="ARBA" id="ARBA00008857"/>
    </source>
</evidence>
<dbReference type="HOGENOM" id="CLU_040799_0_0_10"/>
<gene>
    <name evidence="5" type="ORF">BN938_1066</name>
</gene>
<dbReference type="PANTHER" id="PTHR30349:SF64">
    <property type="entry name" value="PROPHAGE INTEGRASE INTD-RELATED"/>
    <property type="match status" value="1"/>
</dbReference>
<dbReference type="Proteomes" id="UP000027616">
    <property type="component" value="Chromosome I"/>
</dbReference>
<feature type="domain" description="Tyr recombinase" evidence="4">
    <location>
        <begin position="253"/>
        <end position="445"/>
    </location>
</feature>
<dbReference type="GO" id="GO:0006310">
    <property type="term" value="P:DNA recombination"/>
    <property type="evidence" value="ECO:0007669"/>
    <property type="project" value="UniProtKB-KW"/>
</dbReference>
<dbReference type="AlphaFoldDB" id="A0A060R7H4"/>
<dbReference type="KEGG" id="rbc:BN938_1066"/>
<name>A0A060R7H4_9BACT</name>
<keyword evidence="2" id="KW-0238">DNA-binding</keyword>
<organism evidence="5 6">
    <name type="scientific">Mucinivorans hirudinis</name>
    <dbReference type="NCBI Taxonomy" id="1433126"/>
    <lineage>
        <taxon>Bacteria</taxon>
        <taxon>Pseudomonadati</taxon>
        <taxon>Bacteroidota</taxon>
        <taxon>Bacteroidia</taxon>
        <taxon>Bacteroidales</taxon>
        <taxon>Rikenellaceae</taxon>
        <taxon>Mucinivorans</taxon>
    </lineage>
</organism>
<dbReference type="STRING" id="1433126.BN938_1066"/>
<dbReference type="SUPFAM" id="SSF56349">
    <property type="entry name" value="DNA breaking-rejoining enzymes"/>
    <property type="match status" value="1"/>
</dbReference>
<evidence type="ECO:0000259" key="4">
    <source>
        <dbReference type="PROSITE" id="PS51898"/>
    </source>
</evidence>
<reference evidence="5 6" key="1">
    <citation type="journal article" date="2015" name="Genome Announc.">
        <title>Complete Genome Sequence of the Novel Leech Symbiont Mucinivorans hirudinis M3T.</title>
        <authorList>
            <person name="Nelson M.C."/>
            <person name="Bomar L."/>
            <person name="Graf J."/>
        </authorList>
    </citation>
    <scope>NUCLEOTIDE SEQUENCE [LARGE SCALE GENOMIC DNA]</scope>
    <source>
        <strain evidence="6">M3</strain>
    </source>
</reference>
<dbReference type="PANTHER" id="PTHR30349">
    <property type="entry name" value="PHAGE INTEGRASE-RELATED"/>
    <property type="match status" value="1"/>
</dbReference>
<dbReference type="InterPro" id="IPR011010">
    <property type="entry name" value="DNA_brk_join_enz"/>
</dbReference>
<evidence type="ECO:0000313" key="5">
    <source>
        <dbReference type="EMBL" id="CDN31162.1"/>
    </source>
</evidence>
<dbReference type="Gene3D" id="1.10.150.130">
    <property type="match status" value="1"/>
</dbReference>